<keyword evidence="1" id="KW-0677">Repeat</keyword>
<evidence type="ECO:0000313" key="6">
    <source>
        <dbReference type="Proteomes" id="UP001140560"/>
    </source>
</evidence>
<sequence>MPKSVVSNSGKSKPNLWKEAYSALSDDEKGKERLHRLNLIIKTQLGQPKLKLRSEDGYKQLSTLIQKKSKSLQASKSSEKVGRICDHMLTIQELVAAGANVGGPYVAIPAAALFMAFSVNQIYRDQQEAMFELARNVAHYTVLNATSQDRIKISPDDDEKMKDLKRNLHMVYIGLYKSLLLASAQLTISLYGEWQFLKNLTKHYDWEGQVQDLENHHRMCKEYRDEMLARQKAAGSNPTANQPNNGKKKAMGPAPRNPLHWAVALSVPEQVTHFVQKEEYPINALTPRSWTAAHLAARQGNTKIMKTLLTAPGIDLKVKNDEGRTPLHVAALFNRVGVVKLLLERTPKLLEIRDKRGWTAFLAAADRGHVKVIEALKAKGQNLNETTATNGWTGLHLAAENGRVDAVKYLVANGAKKDKKTTGGAWAGATAKQVAERKKKLNVVEFL</sequence>
<dbReference type="PROSITE" id="PS50088">
    <property type="entry name" value="ANK_REPEAT"/>
    <property type="match status" value="4"/>
</dbReference>
<reference evidence="5" key="1">
    <citation type="submission" date="2022-10" db="EMBL/GenBank/DDBJ databases">
        <title>Tapping the CABI collections for fungal endophytes: first genome assemblies for Collariella, Neodidymelliopsis, Ascochyta clinopodiicola, Didymella pomorum, Didymosphaeria variabile, Neocosmospora piperis and Neocucurbitaria cava.</title>
        <authorList>
            <person name="Hill R."/>
        </authorList>
    </citation>
    <scope>NUCLEOTIDE SEQUENCE</scope>
    <source>
        <strain evidence="5">IMI 356814</strain>
    </source>
</reference>
<keyword evidence="5" id="KW-0808">Transferase</keyword>
<protein>
    <submittedName>
        <fullName evidence="5">Ankyrin repeat and FYVE domain-containing protein 1</fullName>
        <ecNumber evidence="5">2.3.2.23</ecNumber>
    </submittedName>
</protein>
<dbReference type="PANTHER" id="PTHR24193:SF121">
    <property type="entry name" value="ADA2A-CONTAINING COMPLEX COMPONENT 3, ISOFORM D"/>
    <property type="match status" value="1"/>
</dbReference>
<keyword evidence="6" id="KW-1185">Reference proteome</keyword>
<evidence type="ECO:0000313" key="5">
    <source>
        <dbReference type="EMBL" id="KAJ4367142.1"/>
    </source>
</evidence>
<dbReference type="SMART" id="SM00248">
    <property type="entry name" value="ANK"/>
    <property type="match status" value="4"/>
</dbReference>
<dbReference type="GO" id="GO:0000976">
    <property type="term" value="F:transcription cis-regulatory region binding"/>
    <property type="evidence" value="ECO:0007669"/>
    <property type="project" value="TreeGrafter"/>
</dbReference>
<keyword evidence="5" id="KW-0012">Acyltransferase</keyword>
<evidence type="ECO:0000256" key="1">
    <source>
        <dbReference type="ARBA" id="ARBA00022737"/>
    </source>
</evidence>
<dbReference type="SUPFAM" id="SSF48403">
    <property type="entry name" value="Ankyrin repeat"/>
    <property type="match status" value="1"/>
</dbReference>
<feature type="region of interest" description="Disordered" evidence="4">
    <location>
        <begin position="232"/>
        <end position="253"/>
    </location>
</feature>
<dbReference type="Gene3D" id="1.25.40.20">
    <property type="entry name" value="Ankyrin repeat-containing domain"/>
    <property type="match status" value="2"/>
</dbReference>
<dbReference type="AlphaFoldDB" id="A0A9W8Y541"/>
<feature type="repeat" description="ANK" evidence="3">
    <location>
        <begin position="356"/>
        <end position="388"/>
    </location>
</feature>
<accession>A0A9W8Y541</accession>
<dbReference type="EMBL" id="JAPEUY010000013">
    <property type="protein sequence ID" value="KAJ4367142.1"/>
    <property type="molecule type" value="Genomic_DNA"/>
</dbReference>
<feature type="repeat" description="ANK" evidence="3">
    <location>
        <begin position="288"/>
        <end position="321"/>
    </location>
</feature>
<gene>
    <name evidence="5" type="primary">ANKFY1</name>
    <name evidence="5" type="ORF">N0V83_007672</name>
</gene>
<feature type="repeat" description="ANK" evidence="3">
    <location>
        <begin position="390"/>
        <end position="422"/>
    </location>
</feature>
<dbReference type="GO" id="GO:0045944">
    <property type="term" value="P:positive regulation of transcription by RNA polymerase II"/>
    <property type="evidence" value="ECO:0007669"/>
    <property type="project" value="TreeGrafter"/>
</dbReference>
<dbReference type="Proteomes" id="UP001140560">
    <property type="component" value="Unassembled WGS sequence"/>
</dbReference>
<dbReference type="OrthoDB" id="21416at2759"/>
<organism evidence="5 6">
    <name type="scientific">Neocucurbitaria cava</name>
    <dbReference type="NCBI Taxonomy" id="798079"/>
    <lineage>
        <taxon>Eukaryota</taxon>
        <taxon>Fungi</taxon>
        <taxon>Dikarya</taxon>
        <taxon>Ascomycota</taxon>
        <taxon>Pezizomycotina</taxon>
        <taxon>Dothideomycetes</taxon>
        <taxon>Pleosporomycetidae</taxon>
        <taxon>Pleosporales</taxon>
        <taxon>Pleosporineae</taxon>
        <taxon>Cucurbitariaceae</taxon>
        <taxon>Neocucurbitaria</taxon>
    </lineage>
</organism>
<feature type="compositionally biased region" description="Polar residues" evidence="4">
    <location>
        <begin position="234"/>
        <end position="245"/>
    </location>
</feature>
<comment type="caution">
    <text evidence="5">The sequence shown here is derived from an EMBL/GenBank/DDBJ whole genome shotgun (WGS) entry which is preliminary data.</text>
</comment>
<dbReference type="InterPro" id="IPR050663">
    <property type="entry name" value="Ankyrin-SOCS_Box"/>
</dbReference>
<dbReference type="GO" id="GO:0005634">
    <property type="term" value="C:nucleus"/>
    <property type="evidence" value="ECO:0007669"/>
    <property type="project" value="TreeGrafter"/>
</dbReference>
<dbReference type="EC" id="2.3.2.23" evidence="5"/>
<proteinExistence type="predicted"/>
<dbReference type="InterPro" id="IPR036770">
    <property type="entry name" value="Ankyrin_rpt-contain_sf"/>
</dbReference>
<evidence type="ECO:0000256" key="3">
    <source>
        <dbReference type="PROSITE-ProRule" id="PRU00023"/>
    </source>
</evidence>
<keyword evidence="2 3" id="KW-0040">ANK repeat</keyword>
<dbReference type="Pfam" id="PF12796">
    <property type="entry name" value="Ank_2"/>
    <property type="match status" value="2"/>
</dbReference>
<dbReference type="GO" id="GO:0061631">
    <property type="term" value="F:ubiquitin conjugating enzyme activity"/>
    <property type="evidence" value="ECO:0007669"/>
    <property type="project" value="UniProtKB-EC"/>
</dbReference>
<feature type="repeat" description="ANK" evidence="3">
    <location>
        <begin position="322"/>
        <end position="345"/>
    </location>
</feature>
<evidence type="ECO:0000256" key="4">
    <source>
        <dbReference type="SAM" id="MobiDB-lite"/>
    </source>
</evidence>
<name>A0A9W8Y541_9PLEO</name>
<evidence type="ECO:0000256" key="2">
    <source>
        <dbReference type="ARBA" id="ARBA00023043"/>
    </source>
</evidence>
<dbReference type="PROSITE" id="PS50297">
    <property type="entry name" value="ANK_REP_REGION"/>
    <property type="match status" value="2"/>
</dbReference>
<dbReference type="PANTHER" id="PTHR24193">
    <property type="entry name" value="ANKYRIN REPEAT PROTEIN"/>
    <property type="match status" value="1"/>
</dbReference>
<dbReference type="InterPro" id="IPR002110">
    <property type="entry name" value="Ankyrin_rpt"/>
</dbReference>